<name>A0AAV8TJR2_9ROSI</name>
<dbReference type="GO" id="GO:0003735">
    <property type="term" value="F:structural constituent of ribosome"/>
    <property type="evidence" value="ECO:0007669"/>
    <property type="project" value="InterPro"/>
</dbReference>
<sequence length="119" mass="13732">MNWCVFKTFVKSAIIQVDTAPFKQWYLQHCGVDIGGKKKTAAATKKEGEVWNGRSKRVCICNKNEESKMIDKLNLLSFCIPDIMADRKVKLQLKRYILEGKELEFYMKKIQRKKGKGAA</sequence>
<comment type="caution">
    <text evidence="1">The sequence shown here is derived from an EMBL/GenBank/DDBJ whole genome shotgun (WGS) entry which is preliminary data.</text>
</comment>
<evidence type="ECO:0000313" key="2">
    <source>
        <dbReference type="Proteomes" id="UP001159364"/>
    </source>
</evidence>
<organism evidence="1 2">
    <name type="scientific">Erythroxylum novogranatense</name>
    <dbReference type="NCBI Taxonomy" id="1862640"/>
    <lineage>
        <taxon>Eukaryota</taxon>
        <taxon>Viridiplantae</taxon>
        <taxon>Streptophyta</taxon>
        <taxon>Embryophyta</taxon>
        <taxon>Tracheophyta</taxon>
        <taxon>Spermatophyta</taxon>
        <taxon>Magnoliopsida</taxon>
        <taxon>eudicotyledons</taxon>
        <taxon>Gunneridae</taxon>
        <taxon>Pentapetalae</taxon>
        <taxon>rosids</taxon>
        <taxon>fabids</taxon>
        <taxon>Malpighiales</taxon>
        <taxon>Erythroxylaceae</taxon>
        <taxon>Erythroxylum</taxon>
    </lineage>
</organism>
<evidence type="ECO:0000313" key="1">
    <source>
        <dbReference type="EMBL" id="KAJ8766520.1"/>
    </source>
</evidence>
<proteinExistence type="predicted"/>
<dbReference type="InterPro" id="IPR042563">
    <property type="entry name" value="Ribosomal_protein_eS8_euk"/>
</dbReference>
<keyword evidence="2" id="KW-1185">Reference proteome</keyword>
<gene>
    <name evidence="1" type="ORF">K2173_023767</name>
</gene>
<evidence type="ECO:0008006" key="3">
    <source>
        <dbReference type="Google" id="ProtNLM"/>
    </source>
</evidence>
<dbReference type="Proteomes" id="UP001159364">
    <property type="component" value="Linkage Group LG05"/>
</dbReference>
<dbReference type="Gene3D" id="1.10.168.20">
    <property type="entry name" value="Ribosomal protein S8e, subdomain"/>
    <property type="match status" value="1"/>
</dbReference>
<dbReference type="PANTHER" id="PTHR10394">
    <property type="entry name" value="40S RIBOSOMAL PROTEIN S8"/>
    <property type="match status" value="1"/>
</dbReference>
<accession>A0AAV8TJR2</accession>
<dbReference type="EMBL" id="JAIWQS010000005">
    <property type="protein sequence ID" value="KAJ8766520.1"/>
    <property type="molecule type" value="Genomic_DNA"/>
</dbReference>
<dbReference type="AlphaFoldDB" id="A0AAV8TJR2"/>
<dbReference type="InterPro" id="IPR001047">
    <property type="entry name" value="Ribosomal_eS8"/>
</dbReference>
<protein>
    <recommendedName>
        <fullName evidence="3">40S ribosomal protein S8</fullName>
    </recommendedName>
</protein>
<reference evidence="1 2" key="1">
    <citation type="submission" date="2021-09" db="EMBL/GenBank/DDBJ databases">
        <title>Genomic insights and catalytic innovation underlie evolution of tropane alkaloids biosynthesis.</title>
        <authorList>
            <person name="Wang Y.-J."/>
            <person name="Tian T."/>
            <person name="Huang J.-P."/>
            <person name="Huang S.-X."/>
        </authorList>
    </citation>
    <scope>NUCLEOTIDE SEQUENCE [LARGE SCALE GENOMIC DNA]</scope>
    <source>
        <strain evidence="1">KIB-2018</strain>
        <tissue evidence="1">Leaf</tissue>
    </source>
</reference>
<dbReference type="GO" id="GO:0005840">
    <property type="term" value="C:ribosome"/>
    <property type="evidence" value="ECO:0007669"/>
    <property type="project" value="InterPro"/>
</dbReference>
<dbReference type="GO" id="GO:0006412">
    <property type="term" value="P:translation"/>
    <property type="evidence" value="ECO:0007669"/>
    <property type="project" value="InterPro"/>
</dbReference>